<feature type="region of interest" description="Disordered" evidence="3">
    <location>
        <begin position="1"/>
        <end position="25"/>
    </location>
</feature>
<sequence length="117" mass="13083">MGIDLKDHHVRGTHRKSPKRSYGQQVQPVQFVARVRGCKMLLHRLYMSRTVSSCPRAHPLYGRVKANTRDAQNLPPLSLPPIVQHTAKDEKNTVVIVGTITDDVRLLNVLKLDVAAG</sequence>
<dbReference type="Gene3D" id="3.100.10.10">
    <property type="match status" value="1"/>
</dbReference>
<accession>A0ABR2XD04</accession>
<reference evidence="5 6" key="1">
    <citation type="submission" date="2024-02" db="EMBL/GenBank/DDBJ databases">
        <title>First draft genome assembly of two strains of Seiridium cardinale.</title>
        <authorList>
            <person name="Emiliani G."/>
            <person name="Scali E."/>
        </authorList>
    </citation>
    <scope>NUCLEOTIDE SEQUENCE [LARGE SCALE GENOMIC DNA]</scope>
    <source>
        <strain evidence="5 6">BM-138-000479</strain>
    </source>
</reference>
<dbReference type="InterPro" id="IPR000039">
    <property type="entry name" value="Ribosomal_eL18"/>
</dbReference>
<evidence type="ECO:0000313" key="6">
    <source>
        <dbReference type="Proteomes" id="UP001465668"/>
    </source>
</evidence>
<dbReference type="InterPro" id="IPR021131">
    <property type="entry name" value="Ribosomal_uL15/eL18"/>
</dbReference>
<dbReference type="PANTHER" id="PTHR10934:SF2">
    <property type="entry name" value="LARGE RIBOSOMAL SUBUNIT PROTEIN EL18"/>
    <property type="match status" value="1"/>
</dbReference>
<evidence type="ECO:0000256" key="2">
    <source>
        <dbReference type="ARBA" id="ARBA00023274"/>
    </source>
</evidence>
<gene>
    <name evidence="5" type="ORF">SCAR479_11676</name>
</gene>
<evidence type="ECO:0000256" key="3">
    <source>
        <dbReference type="SAM" id="MobiDB-lite"/>
    </source>
</evidence>
<proteinExistence type="predicted"/>
<dbReference type="Pfam" id="PF17135">
    <property type="entry name" value="Ribosomal_L18"/>
    <property type="match status" value="1"/>
</dbReference>
<dbReference type="Proteomes" id="UP001465668">
    <property type="component" value="Unassembled WGS sequence"/>
</dbReference>
<protein>
    <submittedName>
        <fullName evidence="5">Ribosomal protein L18e/L15P domain-containing protein</fullName>
    </submittedName>
</protein>
<evidence type="ECO:0000256" key="1">
    <source>
        <dbReference type="ARBA" id="ARBA00022980"/>
    </source>
</evidence>
<keyword evidence="1 5" id="KW-0689">Ribosomal protein</keyword>
<dbReference type="EMBL" id="JARVKM010000072">
    <property type="protein sequence ID" value="KAK9771605.1"/>
    <property type="molecule type" value="Genomic_DNA"/>
</dbReference>
<evidence type="ECO:0000313" key="5">
    <source>
        <dbReference type="EMBL" id="KAK9771605.1"/>
    </source>
</evidence>
<evidence type="ECO:0000259" key="4">
    <source>
        <dbReference type="Pfam" id="PF17135"/>
    </source>
</evidence>
<dbReference type="PANTHER" id="PTHR10934">
    <property type="entry name" value="60S RIBOSOMAL PROTEIN L18"/>
    <property type="match status" value="1"/>
</dbReference>
<name>A0ABR2XD04_9PEZI</name>
<comment type="caution">
    <text evidence="5">The sequence shown here is derived from an EMBL/GenBank/DDBJ whole genome shotgun (WGS) entry which is preliminary data.</text>
</comment>
<keyword evidence="6" id="KW-1185">Reference proteome</keyword>
<organism evidence="5 6">
    <name type="scientific">Seiridium cardinale</name>
    <dbReference type="NCBI Taxonomy" id="138064"/>
    <lineage>
        <taxon>Eukaryota</taxon>
        <taxon>Fungi</taxon>
        <taxon>Dikarya</taxon>
        <taxon>Ascomycota</taxon>
        <taxon>Pezizomycotina</taxon>
        <taxon>Sordariomycetes</taxon>
        <taxon>Xylariomycetidae</taxon>
        <taxon>Amphisphaeriales</taxon>
        <taxon>Sporocadaceae</taxon>
        <taxon>Seiridium</taxon>
    </lineage>
</organism>
<keyword evidence="2" id="KW-0687">Ribonucleoprotein</keyword>
<feature type="domain" description="Large ribosomal subunit protein uL15/eL18" evidence="4">
    <location>
        <begin position="71"/>
        <end position="116"/>
    </location>
</feature>
<dbReference type="GO" id="GO:0005840">
    <property type="term" value="C:ribosome"/>
    <property type="evidence" value="ECO:0007669"/>
    <property type="project" value="UniProtKB-KW"/>
</dbReference>
<feature type="compositionally biased region" description="Basic residues" evidence="3">
    <location>
        <begin position="8"/>
        <end position="19"/>
    </location>
</feature>